<comment type="caution">
    <text evidence="2">The sequence shown here is derived from an EMBL/GenBank/DDBJ whole genome shotgun (WGS) entry which is preliminary data.</text>
</comment>
<keyword evidence="1" id="KW-0472">Membrane</keyword>
<feature type="transmembrane region" description="Helical" evidence="1">
    <location>
        <begin position="271"/>
        <end position="292"/>
    </location>
</feature>
<feature type="transmembrane region" description="Helical" evidence="1">
    <location>
        <begin position="333"/>
        <end position="357"/>
    </location>
</feature>
<dbReference type="AlphaFoldDB" id="A0A0G0DCJ7"/>
<gene>
    <name evidence="2" type="ORF">UR89_C0024G0015</name>
</gene>
<accession>A0A0G0DCJ7</accession>
<evidence type="ECO:0000313" key="2">
    <source>
        <dbReference type="EMBL" id="KKP86406.1"/>
    </source>
</evidence>
<feature type="transmembrane region" description="Helical" evidence="1">
    <location>
        <begin position="201"/>
        <end position="225"/>
    </location>
</feature>
<name>A0A0G0DCJ7_9BACT</name>
<feature type="transmembrane region" description="Helical" evidence="1">
    <location>
        <begin position="499"/>
        <end position="528"/>
    </location>
</feature>
<organism evidence="2 3">
    <name type="scientific">Candidatus Roizmanbacteria bacterium GW2011_GWA2_35_8</name>
    <dbReference type="NCBI Taxonomy" id="1618479"/>
    <lineage>
        <taxon>Bacteria</taxon>
        <taxon>Candidatus Roizmaniibacteriota</taxon>
    </lineage>
</organism>
<evidence type="ECO:0000256" key="1">
    <source>
        <dbReference type="SAM" id="Phobius"/>
    </source>
</evidence>
<sequence>MLSYLKPGFVFLKRAIIILAVYFLVIGLFGYFINKDKTALHSTANPIEKNRAEIYEVINDKKLSSTKEGKLTIALYRTIICRMIGEACTANPKDGDKNFEKSAFGLISKLIIIPYANPPASGVYWAYSSLQKAGFIDKTYAAEGIGFAAMKPFSNLWTIFRDLSYMLLVLILITIGFMVMFRAKINPQTVISVENALPKIVVALILITFSFAIAGLLIDLMYVIIGITVSILSKNPSGGTYFDANIFKNEYMMANSWDLFRDIRARFGSQSVGAALGSAFTQILPLPVYLTLRTAGGVAFIFIMKWVLIFLVNSTTGVIGAENLQLAAEGLGAVLKNFFNFGVFPVYTFMFFIIGFIYLIPWIIALLIGFSVLFLFFRIFFILFTSYLKLIINIIVAPLLLLFEAVPGKNAFKYWLLNIIGCLIPFPVIIFVFLLSYLIIFHTNPSDMTARLPYLYGIDSDSFRLMIGLGIIFLIPDFIKVLKEALGIKELPFNIGVGTYFGGVATGVGGVTGILGQFGSLALAVNYLPGGKKLLAKIAGDKENPLSESRKVGGLNPPIVNSG</sequence>
<protein>
    <submittedName>
        <fullName evidence="2">Uncharacterized protein</fullName>
    </submittedName>
</protein>
<proteinExistence type="predicted"/>
<dbReference type="Proteomes" id="UP000034536">
    <property type="component" value="Unassembled WGS sequence"/>
</dbReference>
<keyword evidence="1" id="KW-1133">Transmembrane helix</keyword>
<feature type="transmembrane region" description="Helical" evidence="1">
    <location>
        <begin position="462"/>
        <end position="479"/>
    </location>
</feature>
<reference evidence="2 3" key="1">
    <citation type="journal article" date="2015" name="Nature">
        <title>rRNA introns, odd ribosomes, and small enigmatic genomes across a large radiation of phyla.</title>
        <authorList>
            <person name="Brown C.T."/>
            <person name="Hug L.A."/>
            <person name="Thomas B.C."/>
            <person name="Sharon I."/>
            <person name="Castelle C.J."/>
            <person name="Singh A."/>
            <person name="Wilkins M.J."/>
            <person name="Williams K.H."/>
            <person name="Banfield J.F."/>
        </authorList>
    </citation>
    <scope>NUCLEOTIDE SEQUENCE [LARGE SCALE GENOMIC DNA]</scope>
</reference>
<keyword evidence="1" id="KW-0812">Transmembrane</keyword>
<feature type="transmembrane region" description="Helical" evidence="1">
    <location>
        <begin position="390"/>
        <end position="408"/>
    </location>
</feature>
<dbReference type="EMBL" id="LBQX01000024">
    <property type="protein sequence ID" value="KKP86406.1"/>
    <property type="molecule type" value="Genomic_DNA"/>
</dbReference>
<feature type="transmembrane region" description="Helical" evidence="1">
    <location>
        <begin position="298"/>
        <end position="321"/>
    </location>
</feature>
<feature type="transmembrane region" description="Helical" evidence="1">
    <location>
        <begin position="163"/>
        <end position="181"/>
    </location>
</feature>
<feature type="transmembrane region" description="Helical" evidence="1">
    <location>
        <begin position="414"/>
        <end position="441"/>
    </location>
</feature>
<feature type="transmembrane region" description="Helical" evidence="1">
    <location>
        <begin position="12"/>
        <end position="33"/>
    </location>
</feature>
<evidence type="ECO:0000313" key="3">
    <source>
        <dbReference type="Proteomes" id="UP000034536"/>
    </source>
</evidence>